<dbReference type="InterPro" id="IPR027843">
    <property type="entry name" value="DUF4440"/>
</dbReference>
<keyword evidence="3" id="KW-1185">Reference proteome</keyword>
<accession>A0A545TED7</accession>
<dbReference type="Pfam" id="PF14534">
    <property type="entry name" value="DUF4440"/>
    <property type="match status" value="1"/>
</dbReference>
<dbReference type="AlphaFoldDB" id="A0A545TED7"/>
<dbReference type="InterPro" id="IPR032710">
    <property type="entry name" value="NTF2-like_dom_sf"/>
</dbReference>
<reference evidence="2 3" key="1">
    <citation type="submission" date="2019-06" db="EMBL/GenBank/DDBJ databases">
        <title>Draft genome of Aliikangiella marina GYP-15.</title>
        <authorList>
            <person name="Wang G."/>
        </authorList>
    </citation>
    <scope>NUCLEOTIDE SEQUENCE [LARGE SCALE GENOMIC DNA]</scope>
    <source>
        <strain evidence="2 3">GYP-15</strain>
    </source>
</reference>
<sequence>MTLQYFSTIKDKEVALHRPEIRSDLTQLVRLIHPSFIEVGYSGKVYDFESITQSLTQQPESDYQIVASEFEYKELSPSVILLIYKTERIDNAGNISRQAMRSSIWIREAGNW</sequence>
<name>A0A545TED7_9GAMM</name>
<evidence type="ECO:0000259" key="1">
    <source>
        <dbReference type="Pfam" id="PF14534"/>
    </source>
</evidence>
<proteinExistence type="predicted"/>
<dbReference type="EMBL" id="VIKR01000002">
    <property type="protein sequence ID" value="TQV75536.1"/>
    <property type="molecule type" value="Genomic_DNA"/>
</dbReference>
<evidence type="ECO:0000313" key="2">
    <source>
        <dbReference type="EMBL" id="TQV75536.1"/>
    </source>
</evidence>
<evidence type="ECO:0000313" key="3">
    <source>
        <dbReference type="Proteomes" id="UP000317839"/>
    </source>
</evidence>
<dbReference type="Proteomes" id="UP000317839">
    <property type="component" value="Unassembled WGS sequence"/>
</dbReference>
<protein>
    <submittedName>
        <fullName evidence="2">Nuclear transport factor 2 family protein</fullName>
    </submittedName>
</protein>
<organism evidence="2 3">
    <name type="scientific">Aliikangiella marina</name>
    <dbReference type="NCBI Taxonomy" id="1712262"/>
    <lineage>
        <taxon>Bacteria</taxon>
        <taxon>Pseudomonadati</taxon>
        <taxon>Pseudomonadota</taxon>
        <taxon>Gammaproteobacteria</taxon>
        <taxon>Oceanospirillales</taxon>
        <taxon>Pleioneaceae</taxon>
        <taxon>Aliikangiella</taxon>
    </lineage>
</organism>
<dbReference type="Gene3D" id="3.10.450.50">
    <property type="match status" value="1"/>
</dbReference>
<comment type="caution">
    <text evidence="2">The sequence shown here is derived from an EMBL/GenBank/DDBJ whole genome shotgun (WGS) entry which is preliminary data.</text>
</comment>
<dbReference type="RefSeq" id="WP_142942150.1">
    <property type="nucleotide sequence ID" value="NZ_VIKR01000002.1"/>
</dbReference>
<gene>
    <name evidence="2" type="ORF">FLL45_11515</name>
</gene>
<dbReference type="OrthoDB" id="121974at2"/>
<dbReference type="SUPFAM" id="SSF54427">
    <property type="entry name" value="NTF2-like"/>
    <property type="match status" value="1"/>
</dbReference>
<feature type="domain" description="DUF4440" evidence="1">
    <location>
        <begin position="9"/>
        <end position="112"/>
    </location>
</feature>